<dbReference type="GO" id="GO:0016740">
    <property type="term" value="F:transferase activity"/>
    <property type="evidence" value="ECO:0007669"/>
    <property type="project" value="UniProtKB-KW"/>
</dbReference>
<dbReference type="PANTHER" id="PTHR30576">
    <property type="entry name" value="COLANIC BIOSYNTHESIS UDP-GLUCOSE LIPID CARRIER TRANSFERASE"/>
    <property type="match status" value="1"/>
</dbReference>
<feature type="transmembrane region" description="Helical" evidence="8">
    <location>
        <begin position="105"/>
        <end position="124"/>
    </location>
</feature>
<feature type="region of interest" description="Disordered" evidence="7">
    <location>
        <begin position="1"/>
        <end position="26"/>
    </location>
</feature>
<evidence type="ECO:0000256" key="5">
    <source>
        <dbReference type="ARBA" id="ARBA00022989"/>
    </source>
</evidence>
<feature type="transmembrane region" description="Helical" evidence="8">
    <location>
        <begin position="130"/>
        <end position="150"/>
    </location>
</feature>
<evidence type="ECO:0000313" key="10">
    <source>
        <dbReference type="EMBL" id="GAA1861065.1"/>
    </source>
</evidence>
<comment type="similarity">
    <text evidence="2">Belongs to the bacterial sugar transferase family.</text>
</comment>
<evidence type="ECO:0000256" key="6">
    <source>
        <dbReference type="ARBA" id="ARBA00023136"/>
    </source>
</evidence>
<dbReference type="InterPro" id="IPR003362">
    <property type="entry name" value="Bact_transf"/>
</dbReference>
<evidence type="ECO:0000256" key="2">
    <source>
        <dbReference type="ARBA" id="ARBA00006464"/>
    </source>
</evidence>
<dbReference type="InterPro" id="IPR017475">
    <property type="entry name" value="EPS_sugar_tfrase"/>
</dbReference>
<comment type="caution">
    <text evidence="10">The sequence shown here is derived from an EMBL/GenBank/DDBJ whole genome shotgun (WGS) entry which is preliminary data.</text>
</comment>
<evidence type="ECO:0000256" key="4">
    <source>
        <dbReference type="ARBA" id="ARBA00022692"/>
    </source>
</evidence>
<evidence type="ECO:0000259" key="9">
    <source>
        <dbReference type="Pfam" id="PF02397"/>
    </source>
</evidence>
<sequence length="493" mass="53487">MDTGRSAAVRPGASISLPGPPQGLATQDHQWQRRLHTIVVATDVTVVLVTTAVAVLLGLDGNPDADRAHLVSGLIAAALLLFALPLSRSWDGRALGYGSTEFLRLFRATFGATVVLGLGGLTILVASVRIWVFLIVPLIGMLVAAGRFAIRKALHRTRREGRGMHSVLVVGSEEAVADMIRRTRRDPYFGWRVEGVCTPTGTGPGGAPHIEGVPVVGDLDSVASDVHERGYRVVSVCRAPGWGPGRLHRLAWALEGTDAELAVEPGLMEIAGPRMHITPVDGLPLLRLSRPRFSGTSRALKIALDRTVAALLLLLVAPVFLAVAIAVRADGGPVFFRQERVGANGRTFRMIKFRSMVVDAEARLAELDAANEAAGPLFKMTRDPRITKIGEILRRYSVDELPQLINVLNGTMSLVGPRPPLPREVATYQDAARRRLLVRPGMTGLWQVSGRSDLTWEESVRLDLRYVENWSMALDLTILWRTVGAVVRGRGAY</sequence>
<dbReference type="Pfam" id="PF02397">
    <property type="entry name" value="Bac_transf"/>
    <property type="match status" value="1"/>
</dbReference>
<evidence type="ECO:0000313" key="11">
    <source>
        <dbReference type="Proteomes" id="UP001500449"/>
    </source>
</evidence>
<organism evidence="10 11">
    <name type="scientific">Pseudonocardia ailaonensis</name>
    <dbReference type="NCBI Taxonomy" id="367279"/>
    <lineage>
        <taxon>Bacteria</taxon>
        <taxon>Bacillati</taxon>
        <taxon>Actinomycetota</taxon>
        <taxon>Actinomycetes</taxon>
        <taxon>Pseudonocardiales</taxon>
        <taxon>Pseudonocardiaceae</taxon>
        <taxon>Pseudonocardia</taxon>
    </lineage>
</organism>
<evidence type="ECO:0000256" key="7">
    <source>
        <dbReference type="SAM" id="MobiDB-lite"/>
    </source>
</evidence>
<keyword evidence="4 8" id="KW-0812">Transmembrane</keyword>
<comment type="subcellular location">
    <subcellularLocation>
        <location evidence="1">Membrane</location>
        <topology evidence="1">Multi-pass membrane protein</topology>
    </subcellularLocation>
</comment>
<keyword evidence="11" id="KW-1185">Reference proteome</keyword>
<name>A0ABN2NAW9_9PSEU</name>
<keyword evidence="6 8" id="KW-0472">Membrane</keyword>
<gene>
    <name evidence="10" type="ORF">GCM10009836_46510</name>
</gene>
<feature type="transmembrane region" description="Helical" evidence="8">
    <location>
        <begin position="308"/>
        <end position="327"/>
    </location>
</feature>
<evidence type="ECO:0000256" key="1">
    <source>
        <dbReference type="ARBA" id="ARBA00004141"/>
    </source>
</evidence>
<keyword evidence="5 8" id="KW-1133">Transmembrane helix</keyword>
<keyword evidence="3 10" id="KW-0808">Transferase</keyword>
<evidence type="ECO:0000256" key="3">
    <source>
        <dbReference type="ARBA" id="ARBA00022679"/>
    </source>
</evidence>
<reference evidence="10 11" key="1">
    <citation type="journal article" date="2019" name="Int. J. Syst. Evol. Microbiol.">
        <title>The Global Catalogue of Microorganisms (GCM) 10K type strain sequencing project: providing services to taxonomists for standard genome sequencing and annotation.</title>
        <authorList>
            <consortium name="The Broad Institute Genomics Platform"/>
            <consortium name="The Broad Institute Genome Sequencing Center for Infectious Disease"/>
            <person name="Wu L."/>
            <person name="Ma J."/>
        </authorList>
    </citation>
    <scope>NUCLEOTIDE SEQUENCE [LARGE SCALE GENOMIC DNA]</scope>
    <source>
        <strain evidence="10 11">JCM 16009</strain>
    </source>
</reference>
<evidence type="ECO:0000256" key="8">
    <source>
        <dbReference type="SAM" id="Phobius"/>
    </source>
</evidence>
<accession>A0ABN2NAW9</accession>
<dbReference type="NCBIfam" id="TIGR03025">
    <property type="entry name" value="EPS_sugtrans"/>
    <property type="match status" value="1"/>
</dbReference>
<feature type="transmembrane region" description="Helical" evidence="8">
    <location>
        <begin position="68"/>
        <end position="84"/>
    </location>
</feature>
<proteinExistence type="inferred from homology"/>
<dbReference type="EMBL" id="BAAAQK010000018">
    <property type="protein sequence ID" value="GAA1861065.1"/>
    <property type="molecule type" value="Genomic_DNA"/>
</dbReference>
<protein>
    <submittedName>
        <fullName evidence="10">Sugar transferase</fullName>
    </submittedName>
</protein>
<dbReference type="PANTHER" id="PTHR30576:SF10">
    <property type="entry name" value="SLL5057 PROTEIN"/>
    <property type="match status" value="1"/>
</dbReference>
<feature type="domain" description="Bacterial sugar transferase" evidence="9">
    <location>
        <begin position="301"/>
        <end position="487"/>
    </location>
</feature>
<feature type="transmembrane region" description="Helical" evidence="8">
    <location>
        <begin position="35"/>
        <end position="56"/>
    </location>
</feature>
<dbReference type="Proteomes" id="UP001500449">
    <property type="component" value="Unassembled WGS sequence"/>
</dbReference>